<feature type="compositionally biased region" description="Low complexity" evidence="7">
    <location>
        <begin position="431"/>
        <end position="444"/>
    </location>
</feature>
<keyword evidence="10" id="KW-1185">Reference proteome</keyword>
<evidence type="ECO:0000313" key="9">
    <source>
        <dbReference type="EMBL" id="CAK8678668.1"/>
    </source>
</evidence>
<dbReference type="PANTHER" id="PTHR31158:SF1">
    <property type="entry name" value="DOXA1 FACTOR-RELATED"/>
    <property type="match status" value="1"/>
</dbReference>
<evidence type="ECO:0000256" key="5">
    <source>
        <dbReference type="ARBA" id="ARBA00023136"/>
    </source>
</evidence>
<evidence type="ECO:0000256" key="7">
    <source>
        <dbReference type="SAM" id="MobiDB-lite"/>
    </source>
</evidence>
<evidence type="ECO:0000313" key="10">
    <source>
        <dbReference type="Proteomes" id="UP001642483"/>
    </source>
</evidence>
<feature type="transmembrane region" description="Helical" evidence="8">
    <location>
        <begin position="57"/>
        <end position="78"/>
    </location>
</feature>
<gene>
    <name evidence="9" type="ORF">CVLEPA_LOCUS8572</name>
</gene>
<keyword evidence="3 8" id="KW-0812">Transmembrane</keyword>
<evidence type="ECO:0000256" key="8">
    <source>
        <dbReference type="SAM" id="Phobius"/>
    </source>
</evidence>
<protein>
    <recommendedName>
        <fullName evidence="11">Dual oxidase maturation factor 1</fullName>
    </recommendedName>
</protein>
<comment type="caution">
    <text evidence="9">The sequence shown here is derived from an EMBL/GenBank/DDBJ whole genome shotgun (WGS) entry which is preliminary data.</text>
</comment>
<dbReference type="EMBL" id="CAWYQH010000057">
    <property type="protein sequence ID" value="CAK8678668.1"/>
    <property type="molecule type" value="Genomic_DNA"/>
</dbReference>
<evidence type="ECO:0000256" key="6">
    <source>
        <dbReference type="ARBA" id="ARBA00023180"/>
    </source>
</evidence>
<dbReference type="PANTHER" id="PTHR31158">
    <property type="entry name" value="DUAL OXIDASE 2"/>
    <property type="match status" value="1"/>
</dbReference>
<name>A0ABP0FG60_CLALP</name>
<accession>A0ABP0FG60</accession>
<comment type="similarity">
    <text evidence="2">Belongs to the DUOXA family.</text>
</comment>
<keyword evidence="6" id="KW-0325">Glycoprotein</keyword>
<feature type="transmembrane region" description="Helical" evidence="8">
    <location>
        <begin position="276"/>
        <end position="300"/>
    </location>
</feature>
<feature type="region of interest" description="Disordered" evidence="7">
    <location>
        <begin position="395"/>
        <end position="513"/>
    </location>
</feature>
<comment type="subcellular location">
    <subcellularLocation>
        <location evidence="1">Membrane</location>
        <topology evidence="1">Multi-pass membrane protein</topology>
    </subcellularLocation>
</comment>
<keyword evidence="4 8" id="KW-1133">Transmembrane helix</keyword>
<dbReference type="InterPro" id="IPR018469">
    <property type="entry name" value="Dual_oxidase_maturation_fac"/>
</dbReference>
<evidence type="ECO:0000256" key="2">
    <source>
        <dbReference type="ARBA" id="ARBA00009816"/>
    </source>
</evidence>
<feature type="transmembrane region" description="Helical" evidence="8">
    <location>
        <begin position="204"/>
        <end position="227"/>
    </location>
</feature>
<proteinExistence type="inferred from homology"/>
<evidence type="ECO:0000256" key="4">
    <source>
        <dbReference type="ARBA" id="ARBA00022989"/>
    </source>
</evidence>
<reference evidence="9 10" key="1">
    <citation type="submission" date="2024-02" db="EMBL/GenBank/DDBJ databases">
        <authorList>
            <person name="Daric V."/>
            <person name="Darras S."/>
        </authorList>
    </citation>
    <scope>NUCLEOTIDE SEQUENCE [LARGE SCALE GENOMIC DNA]</scope>
</reference>
<dbReference type="Pfam" id="PF10204">
    <property type="entry name" value="DuoxA"/>
    <property type="match status" value="1"/>
</dbReference>
<evidence type="ECO:0000256" key="3">
    <source>
        <dbReference type="ARBA" id="ARBA00022692"/>
    </source>
</evidence>
<feature type="compositionally biased region" description="Polar residues" evidence="7">
    <location>
        <begin position="503"/>
        <end position="513"/>
    </location>
</feature>
<feature type="transmembrane region" description="Helical" evidence="8">
    <location>
        <begin position="28"/>
        <end position="51"/>
    </location>
</feature>
<dbReference type="Proteomes" id="UP001642483">
    <property type="component" value="Unassembled WGS sequence"/>
</dbReference>
<evidence type="ECO:0000256" key="1">
    <source>
        <dbReference type="ARBA" id="ARBA00004141"/>
    </source>
</evidence>
<feature type="compositionally biased region" description="Basic and acidic residues" evidence="7">
    <location>
        <begin position="446"/>
        <end position="490"/>
    </location>
</feature>
<feature type="transmembrane region" description="Helical" evidence="8">
    <location>
        <begin position="233"/>
        <end position="255"/>
    </location>
</feature>
<feature type="region of interest" description="Disordered" evidence="7">
    <location>
        <begin position="324"/>
        <end position="350"/>
    </location>
</feature>
<sequence length="513" mass="57652">MSGLYSAFRQNGGPTQHPAMPTAVTADVLEIGFVFAFAILAFCFALIVPGYRGIARFYFVCRVVVSLFIGSAIFLGVLGQEWEYHEIETRTYYKAFTPTEIHAKVGVKIGLGSVNITLLGTPVNQTVGHVGNQTFYETINYNERFHWAWRQGRIGFGPYAGIINREYRAAQFRGAPLPILWVAEYFTLDGELIRWGRSYRTAGWFTNMVLWTAVPAWLIANILSAVVLFYAGWMFLITGGLMLVGNIIWASIKWGSQPLVIPFEDGHIEPHYGPSFYLVLAGGIISCLWGIMIVCADLWWPQFIADFFDNDVLKDYDQYYHKDDEEDDEQDVEKRPSSHHRGGVQKRASQGLADIRAKNWTRRRKSRDLLVQDLNREKYAKIYDNYSKFAVEKESSIATVSEEGSSSKAPPKKEEPKSTVVELETLHEESSNSSTSSSSPTSSRKPSHDTESLKEDKISDVSSQHGEESLKNEDIGVKSEESEKGKEQKVEIPAVTKQPLQAAVSSPVQDTKL</sequence>
<evidence type="ECO:0008006" key="11">
    <source>
        <dbReference type="Google" id="ProtNLM"/>
    </source>
</evidence>
<organism evidence="9 10">
    <name type="scientific">Clavelina lepadiformis</name>
    <name type="common">Light-bulb sea squirt</name>
    <name type="synonym">Ascidia lepadiformis</name>
    <dbReference type="NCBI Taxonomy" id="159417"/>
    <lineage>
        <taxon>Eukaryota</taxon>
        <taxon>Metazoa</taxon>
        <taxon>Chordata</taxon>
        <taxon>Tunicata</taxon>
        <taxon>Ascidiacea</taxon>
        <taxon>Aplousobranchia</taxon>
        <taxon>Clavelinidae</taxon>
        <taxon>Clavelina</taxon>
    </lineage>
</organism>
<keyword evidence="5 8" id="KW-0472">Membrane</keyword>